<dbReference type="RefSeq" id="WP_163611952.1">
    <property type="nucleotide sequence ID" value="NZ_JAAGWB010000043.1"/>
</dbReference>
<dbReference type="InterPro" id="IPR029154">
    <property type="entry name" value="HIBADH-like_NADP-bd"/>
</dbReference>
<sequence>MTSIAFIGLGTMGRGMVGNLVQAGHDVTVWNRNPARAEGVDGVTVAGSIAEAVTGRDVVLYCLADDAAVEAVVFAPGGVLESVGTDTVVADLSTISVGLSDRETAAFAERGVPFLDAPVFGSKGEAAAGGLWIVVGGEAAVLDRVRPVLEALSETVHHLGAGGSGARMKLVGNLLVAAQLQALGDALTLARAAGLDLARVLDVVSVTDFRSPIFDGVGASVLVGDYSPSFALDLMLKDARLIQDLASTVGAPVPATDLVEQTLVTAVERGYGNENASALIKVIAERAGVQLPTA</sequence>
<evidence type="ECO:0000313" key="8">
    <source>
        <dbReference type="EMBL" id="NEN52276.1"/>
    </source>
</evidence>
<evidence type="ECO:0000256" key="4">
    <source>
        <dbReference type="PIRSR" id="PIRSR000103-1"/>
    </source>
</evidence>
<gene>
    <name evidence="8" type="ORF">G3R41_15270</name>
    <name evidence="7" type="ORF">GCU67_14620</name>
</gene>
<keyword evidence="9" id="KW-1185">Reference proteome</keyword>
<dbReference type="InterPro" id="IPR051265">
    <property type="entry name" value="HIBADH-related_NP60_sf"/>
</dbReference>
<protein>
    <submittedName>
        <fullName evidence="8">NAD(P)-dependent oxidoreductase</fullName>
    </submittedName>
</protein>
<organism evidence="8 10">
    <name type="scientific">Modestobacter muralis</name>
    <dbReference type="NCBI Taxonomy" id="1608614"/>
    <lineage>
        <taxon>Bacteria</taxon>
        <taxon>Bacillati</taxon>
        <taxon>Actinomycetota</taxon>
        <taxon>Actinomycetes</taxon>
        <taxon>Geodermatophilales</taxon>
        <taxon>Geodermatophilaceae</taxon>
        <taxon>Modestobacter</taxon>
    </lineage>
</organism>
<name>A0A6P0HBM7_9ACTN</name>
<dbReference type="InterPro" id="IPR002204">
    <property type="entry name" value="3-OH-isobutyrate_DH-rel_CS"/>
</dbReference>
<evidence type="ECO:0000256" key="1">
    <source>
        <dbReference type="ARBA" id="ARBA00009080"/>
    </source>
</evidence>
<evidence type="ECO:0000259" key="6">
    <source>
        <dbReference type="Pfam" id="PF14833"/>
    </source>
</evidence>
<dbReference type="PIRSF" id="PIRSF000103">
    <property type="entry name" value="HIBADH"/>
    <property type="match status" value="1"/>
</dbReference>
<dbReference type="PANTHER" id="PTHR43580">
    <property type="entry name" value="OXIDOREDUCTASE GLYR1-RELATED"/>
    <property type="match status" value="1"/>
</dbReference>
<dbReference type="Gene3D" id="3.40.50.720">
    <property type="entry name" value="NAD(P)-binding Rossmann-like Domain"/>
    <property type="match status" value="1"/>
</dbReference>
<evidence type="ECO:0000256" key="2">
    <source>
        <dbReference type="ARBA" id="ARBA00023002"/>
    </source>
</evidence>
<evidence type="ECO:0000256" key="3">
    <source>
        <dbReference type="ARBA" id="ARBA00023027"/>
    </source>
</evidence>
<dbReference type="Proteomes" id="UP000468828">
    <property type="component" value="Unassembled WGS sequence"/>
</dbReference>
<proteinExistence type="inferred from homology"/>
<dbReference type="GO" id="GO:0016054">
    <property type="term" value="P:organic acid catabolic process"/>
    <property type="evidence" value="ECO:0007669"/>
    <property type="project" value="UniProtKB-ARBA"/>
</dbReference>
<dbReference type="EMBL" id="JAAGWB010000043">
    <property type="protein sequence ID" value="NEN52276.1"/>
    <property type="molecule type" value="Genomic_DNA"/>
</dbReference>
<dbReference type="PROSITE" id="PS00895">
    <property type="entry name" value="3_HYDROXYISOBUT_DH"/>
    <property type="match status" value="1"/>
</dbReference>
<reference evidence="8 10" key="2">
    <citation type="submission" date="2020-02" db="EMBL/GenBank/DDBJ databases">
        <title>The WGS of Modestobacter muralis DSM 100205.</title>
        <authorList>
            <person name="Jiang Z."/>
        </authorList>
    </citation>
    <scope>NUCLEOTIDE SEQUENCE [LARGE SCALE GENOMIC DNA]</scope>
    <source>
        <strain evidence="8 10">DSM 100205</strain>
    </source>
</reference>
<evidence type="ECO:0000313" key="9">
    <source>
        <dbReference type="Proteomes" id="UP000468828"/>
    </source>
</evidence>
<comment type="caution">
    <text evidence="8">The sequence shown here is derived from an EMBL/GenBank/DDBJ whole genome shotgun (WGS) entry which is preliminary data.</text>
</comment>
<dbReference type="InterPro" id="IPR008927">
    <property type="entry name" value="6-PGluconate_DH-like_C_sf"/>
</dbReference>
<feature type="active site" evidence="4">
    <location>
        <position position="169"/>
    </location>
</feature>
<dbReference type="GO" id="GO:0051287">
    <property type="term" value="F:NAD binding"/>
    <property type="evidence" value="ECO:0007669"/>
    <property type="project" value="InterPro"/>
</dbReference>
<accession>A0A6P0HBM7</accession>
<dbReference type="InterPro" id="IPR006115">
    <property type="entry name" value="6PGDH_NADP-bd"/>
</dbReference>
<dbReference type="InterPro" id="IPR013328">
    <property type="entry name" value="6PGD_dom2"/>
</dbReference>
<dbReference type="Proteomes" id="UP000471152">
    <property type="component" value="Unassembled WGS sequence"/>
</dbReference>
<evidence type="ECO:0000259" key="5">
    <source>
        <dbReference type="Pfam" id="PF03446"/>
    </source>
</evidence>
<keyword evidence="2" id="KW-0560">Oxidoreductase</keyword>
<dbReference type="AlphaFoldDB" id="A0A6P0HBM7"/>
<evidence type="ECO:0000313" key="7">
    <source>
        <dbReference type="EMBL" id="NEK95388.1"/>
    </source>
</evidence>
<feature type="domain" description="6-phosphogluconate dehydrogenase NADP-binding" evidence="5">
    <location>
        <begin position="3"/>
        <end position="160"/>
    </location>
</feature>
<dbReference type="GO" id="GO:0050661">
    <property type="term" value="F:NADP binding"/>
    <property type="evidence" value="ECO:0007669"/>
    <property type="project" value="InterPro"/>
</dbReference>
<keyword evidence="3" id="KW-0520">NAD</keyword>
<dbReference type="Gene3D" id="1.10.1040.10">
    <property type="entry name" value="N-(1-d-carboxylethyl)-l-norvaline Dehydrogenase, domain 2"/>
    <property type="match status" value="1"/>
</dbReference>
<dbReference type="InterPro" id="IPR036291">
    <property type="entry name" value="NAD(P)-bd_dom_sf"/>
</dbReference>
<evidence type="ECO:0000313" key="10">
    <source>
        <dbReference type="Proteomes" id="UP000471152"/>
    </source>
</evidence>
<reference evidence="7 9" key="1">
    <citation type="submission" date="2020-01" db="EMBL/GenBank/DDBJ databases">
        <title>the WGS Modestobacter muralis CPCC 204518.</title>
        <authorList>
            <person name="Jiang Z."/>
        </authorList>
    </citation>
    <scope>NUCLEOTIDE SEQUENCE [LARGE SCALE GENOMIC DNA]</scope>
    <source>
        <strain evidence="7 9">DSM 100205</strain>
    </source>
</reference>
<dbReference type="GO" id="GO:0016491">
    <property type="term" value="F:oxidoreductase activity"/>
    <property type="evidence" value="ECO:0007669"/>
    <property type="project" value="UniProtKB-KW"/>
</dbReference>
<dbReference type="InterPro" id="IPR015815">
    <property type="entry name" value="HIBADH-related"/>
</dbReference>
<feature type="domain" description="3-hydroxyisobutyrate dehydrogenase-like NAD-binding" evidence="6">
    <location>
        <begin position="163"/>
        <end position="283"/>
    </location>
</feature>
<comment type="similarity">
    <text evidence="1">Belongs to the HIBADH-related family.</text>
</comment>
<dbReference type="Pfam" id="PF03446">
    <property type="entry name" value="NAD_binding_2"/>
    <property type="match status" value="1"/>
</dbReference>
<dbReference type="Pfam" id="PF14833">
    <property type="entry name" value="NAD_binding_11"/>
    <property type="match status" value="1"/>
</dbReference>
<dbReference type="SUPFAM" id="SSF48179">
    <property type="entry name" value="6-phosphogluconate dehydrogenase C-terminal domain-like"/>
    <property type="match status" value="1"/>
</dbReference>
<dbReference type="EMBL" id="JAAGWH010000041">
    <property type="protein sequence ID" value="NEK95388.1"/>
    <property type="molecule type" value="Genomic_DNA"/>
</dbReference>
<dbReference type="PANTHER" id="PTHR43580:SF2">
    <property type="entry name" value="CYTOKINE-LIKE NUCLEAR FACTOR N-PAC"/>
    <property type="match status" value="1"/>
</dbReference>
<dbReference type="SUPFAM" id="SSF51735">
    <property type="entry name" value="NAD(P)-binding Rossmann-fold domains"/>
    <property type="match status" value="1"/>
</dbReference>